<accession>A0ABQ8U2Q3</accession>
<evidence type="ECO:0000313" key="1">
    <source>
        <dbReference type="EMBL" id="KAJ4452148.1"/>
    </source>
</evidence>
<name>A0ABQ8U2Q3_PERAM</name>
<organism evidence="1 2">
    <name type="scientific">Periplaneta americana</name>
    <name type="common">American cockroach</name>
    <name type="synonym">Blatta americana</name>
    <dbReference type="NCBI Taxonomy" id="6978"/>
    <lineage>
        <taxon>Eukaryota</taxon>
        <taxon>Metazoa</taxon>
        <taxon>Ecdysozoa</taxon>
        <taxon>Arthropoda</taxon>
        <taxon>Hexapoda</taxon>
        <taxon>Insecta</taxon>
        <taxon>Pterygota</taxon>
        <taxon>Neoptera</taxon>
        <taxon>Polyneoptera</taxon>
        <taxon>Dictyoptera</taxon>
        <taxon>Blattodea</taxon>
        <taxon>Blattoidea</taxon>
        <taxon>Blattidae</taxon>
        <taxon>Blattinae</taxon>
        <taxon>Periplaneta</taxon>
    </lineage>
</organism>
<sequence length="109" mass="12649">MTQSDIRLKIERKPWETQTRYSVQAGIVPTSERSFGSPDKRYVNGDEEDEMGYLRDRVYHDLLADKDDLINKIRATSGTITPEMLLRMREGLMRRITMCAEQEGAYCSI</sequence>
<dbReference type="Proteomes" id="UP001148838">
    <property type="component" value="Unassembled WGS sequence"/>
</dbReference>
<proteinExistence type="predicted"/>
<keyword evidence="2" id="KW-1185">Reference proteome</keyword>
<comment type="caution">
    <text evidence="1">The sequence shown here is derived from an EMBL/GenBank/DDBJ whole genome shotgun (WGS) entry which is preliminary data.</text>
</comment>
<gene>
    <name evidence="1" type="ORF">ANN_03666</name>
</gene>
<reference evidence="1 2" key="1">
    <citation type="journal article" date="2022" name="Allergy">
        <title>Genome assembly and annotation of Periplaneta americana reveal a comprehensive cockroach allergen profile.</title>
        <authorList>
            <person name="Wang L."/>
            <person name="Xiong Q."/>
            <person name="Saelim N."/>
            <person name="Wang L."/>
            <person name="Nong W."/>
            <person name="Wan A.T."/>
            <person name="Shi M."/>
            <person name="Liu X."/>
            <person name="Cao Q."/>
            <person name="Hui J.H.L."/>
            <person name="Sookrung N."/>
            <person name="Leung T.F."/>
            <person name="Tungtrongchitr A."/>
            <person name="Tsui S.K.W."/>
        </authorList>
    </citation>
    <scope>NUCLEOTIDE SEQUENCE [LARGE SCALE GENOMIC DNA]</scope>
    <source>
        <strain evidence="1">PWHHKU_190912</strain>
    </source>
</reference>
<evidence type="ECO:0008006" key="3">
    <source>
        <dbReference type="Google" id="ProtNLM"/>
    </source>
</evidence>
<protein>
    <recommendedName>
        <fullName evidence="3">Per a allergen</fullName>
    </recommendedName>
</protein>
<dbReference type="EMBL" id="JAJSOF020000001">
    <property type="protein sequence ID" value="KAJ4452148.1"/>
    <property type="molecule type" value="Genomic_DNA"/>
</dbReference>
<evidence type="ECO:0000313" key="2">
    <source>
        <dbReference type="Proteomes" id="UP001148838"/>
    </source>
</evidence>